<feature type="domain" description="AB hydrolase-1" evidence="2">
    <location>
        <begin position="27"/>
        <end position="270"/>
    </location>
</feature>
<gene>
    <name evidence="3" type="ORF">RY831_01245</name>
</gene>
<dbReference type="Proteomes" id="UP001352263">
    <property type="component" value="Unassembled WGS sequence"/>
</dbReference>
<protein>
    <submittedName>
        <fullName evidence="3">Alpha/beta fold hydrolase</fullName>
    </submittedName>
</protein>
<accession>A0ABU6J2N0</accession>
<reference evidence="3 4" key="1">
    <citation type="submission" date="2023-10" db="EMBL/GenBank/DDBJ databases">
        <title>Noviherbaspirillum sp. CPCC 100848 genome assembly.</title>
        <authorList>
            <person name="Li X.Y."/>
            <person name="Fang X.M."/>
        </authorList>
    </citation>
    <scope>NUCLEOTIDE SEQUENCE [LARGE SCALE GENOMIC DNA]</scope>
    <source>
        <strain evidence="3 4">CPCC 100848</strain>
    </source>
</reference>
<dbReference type="GO" id="GO:0016787">
    <property type="term" value="F:hydrolase activity"/>
    <property type="evidence" value="ECO:0007669"/>
    <property type="project" value="UniProtKB-KW"/>
</dbReference>
<keyword evidence="4" id="KW-1185">Reference proteome</keyword>
<dbReference type="PRINTS" id="PR00111">
    <property type="entry name" value="ABHYDROLASE"/>
</dbReference>
<evidence type="ECO:0000313" key="4">
    <source>
        <dbReference type="Proteomes" id="UP001352263"/>
    </source>
</evidence>
<dbReference type="InterPro" id="IPR029058">
    <property type="entry name" value="AB_hydrolase_fold"/>
</dbReference>
<dbReference type="InterPro" id="IPR000639">
    <property type="entry name" value="Epox_hydrolase-like"/>
</dbReference>
<dbReference type="RefSeq" id="WP_326504511.1">
    <property type="nucleotide sequence ID" value="NZ_JAWIIV010000001.1"/>
</dbReference>
<dbReference type="Gene3D" id="3.40.50.1820">
    <property type="entry name" value="alpha/beta hydrolase"/>
    <property type="match status" value="1"/>
</dbReference>
<evidence type="ECO:0000313" key="3">
    <source>
        <dbReference type="EMBL" id="MEC4717763.1"/>
    </source>
</evidence>
<evidence type="ECO:0000259" key="2">
    <source>
        <dbReference type="Pfam" id="PF00561"/>
    </source>
</evidence>
<keyword evidence="1 3" id="KW-0378">Hydrolase</keyword>
<proteinExistence type="predicted"/>
<dbReference type="PANTHER" id="PTHR43329">
    <property type="entry name" value="EPOXIDE HYDROLASE"/>
    <property type="match status" value="1"/>
</dbReference>
<name>A0ABU6J2N0_9BURK</name>
<dbReference type="Pfam" id="PF00561">
    <property type="entry name" value="Abhydrolase_1"/>
    <property type="match status" value="1"/>
</dbReference>
<organism evidence="3 4">
    <name type="scientific">Noviherbaspirillum album</name>
    <dbReference type="NCBI Taxonomy" id="3080276"/>
    <lineage>
        <taxon>Bacteria</taxon>
        <taxon>Pseudomonadati</taxon>
        <taxon>Pseudomonadota</taxon>
        <taxon>Betaproteobacteria</taxon>
        <taxon>Burkholderiales</taxon>
        <taxon>Oxalobacteraceae</taxon>
        <taxon>Noviherbaspirillum</taxon>
    </lineage>
</organism>
<sequence>MTTVSTRHERIQGDGVFLHVEISGEGPPVILLHGFPENCHVWRFQIEPLVAAGFSVWAPNLRGYPPSDVPSRREDYHLRHLVKDVALIVKATGYPRAVVAGHDWGGVIAWTFAGAYPELLDRLIILNAPHMQVYAEKALRTSQAVRSLYAAFFQLPLLPERLLAARRFLVVRQMFKTMPYRKPAFDDEEIDDFVHTLSQPGALKAALDYYRINARPGAMALARHAKTDAPVLVIWGEKDPSLGSFLLEGLQRFAPRIRIQLLRDAGHWAPNEAPAEVNRLLLKFLSEARRRSAPA</sequence>
<dbReference type="EMBL" id="JAWIIV010000001">
    <property type="protein sequence ID" value="MEC4717763.1"/>
    <property type="molecule type" value="Genomic_DNA"/>
</dbReference>
<comment type="caution">
    <text evidence="3">The sequence shown here is derived from an EMBL/GenBank/DDBJ whole genome shotgun (WGS) entry which is preliminary data.</text>
</comment>
<dbReference type="InterPro" id="IPR000073">
    <property type="entry name" value="AB_hydrolase_1"/>
</dbReference>
<dbReference type="PRINTS" id="PR00412">
    <property type="entry name" value="EPOXHYDRLASE"/>
</dbReference>
<evidence type="ECO:0000256" key="1">
    <source>
        <dbReference type="ARBA" id="ARBA00022801"/>
    </source>
</evidence>
<dbReference type="SUPFAM" id="SSF53474">
    <property type="entry name" value="alpha/beta-Hydrolases"/>
    <property type="match status" value="1"/>
</dbReference>